<gene>
    <name evidence="9" type="ORF">Ctob_004798</name>
</gene>
<feature type="domain" description="EamA" evidence="8">
    <location>
        <begin position="222"/>
        <end position="364"/>
    </location>
</feature>
<evidence type="ECO:0000256" key="3">
    <source>
        <dbReference type="ARBA" id="ARBA00022692"/>
    </source>
</evidence>
<feature type="signal peptide" evidence="7">
    <location>
        <begin position="1"/>
        <end position="19"/>
    </location>
</feature>
<feature type="transmembrane region" description="Helical" evidence="6">
    <location>
        <begin position="86"/>
        <end position="112"/>
    </location>
</feature>
<keyword evidence="10" id="KW-1185">Reference proteome</keyword>
<feature type="transmembrane region" description="Helical" evidence="6">
    <location>
        <begin position="258"/>
        <end position="277"/>
    </location>
</feature>
<feature type="transmembrane region" description="Helical" evidence="6">
    <location>
        <begin position="188"/>
        <end position="205"/>
    </location>
</feature>
<proteinExistence type="predicted"/>
<evidence type="ECO:0000256" key="1">
    <source>
        <dbReference type="ARBA" id="ARBA00004651"/>
    </source>
</evidence>
<dbReference type="InterPro" id="IPR051258">
    <property type="entry name" value="Diverse_Substrate_Transporter"/>
</dbReference>
<dbReference type="OrthoDB" id="10607904at2759"/>
<evidence type="ECO:0000259" key="8">
    <source>
        <dbReference type="Pfam" id="PF00892"/>
    </source>
</evidence>
<evidence type="ECO:0000313" key="9">
    <source>
        <dbReference type="EMBL" id="KOO31952.1"/>
    </source>
</evidence>
<dbReference type="PANTHER" id="PTHR42920:SF5">
    <property type="entry name" value="EAMA DOMAIN-CONTAINING PROTEIN"/>
    <property type="match status" value="1"/>
</dbReference>
<keyword evidence="7" id="KW-0732">Signal</keyword>
<sequence length="469" mass="49203">MPPSCFLLVCLVATVSVDARVQSRPLMFTPKDVHATAVHRLRGGLTPVTAGALARAKLLLLLANAGFGSYTVFLRSLATVPGAEPLGMIFIVFVRYNVLCLLATITRTIQFFMARREPDRAKGRSDSEQSPHLAAFELALLSVLCSFFSVWGTCRVPAAMAEIFQSTDNVFVPLLSVLLGLGDFGARTWAACGLAFGAAVLVAVVDGIQDGSGMTSAALNLRGAAALVVGAFLYGWFRVRTTVHLQSVSAASLNLLRMCYMGGISTAVMLLDVARGGPSAATVRRIRHIPLAQFGLMALGVFVPGFLSSSVQFEAMRSISAAKAQPFAALQPLFAGIMGYLALREPVSIGTWVGGVFMIFAALLACSEEEGVGASAVKPALSADEGAVVISKATPGQVASTFPLKSRLDIVEGAIADEILHKLADGQAPPAEARRLSLNTLPLGLGLAASIAAIVSRGRADEKEKTRAV</sequence>
<accession>A0A0M0K064</accession>
<name>A0A0M0K064_9EUKA</name>
<dbReference type="SUPFAM" id="SSF103481">
    <property type="entry name" value="Multidrug resistance efflux transporter EmrE"/>
    <property type="match status" value="1"/>
</dbReference>
<evidence type="ECO:0000256" key="7">
    <source>
        <dbReference type="SAM" id="SignalP"/>
    </source>
</evidence>
<evidence type="ECO:0000256" key="6">
    <source>
        <dbReference type="SAM" id="Phobius"/>
    </source>
</evidence>
<dbReference type="EMBL" id="JWZX01001884">
    <property type="protein sequence ID" value="KOO31952.1"/>
    <property type="molecule type" value="Genomic_DNA"/>
</dbReference>
<dbReference type="PANTHER" id="PTHR42920">
    <property type="entry name" value="OS03G0707200 PROTEIN-RELATED"/>
    <property type="match status" value="1"/>
</dbReference>
<feature type="chain" id="PRO_5005602254" description="EamA domain-containing protein" evidence="7">
    <location>
        <begin position="20"/>
        <end position="469"/>
    </location>
</feature>
<keyword evidence="2" id="KW-1003">Cell membrane</keyword>
<feature type="transmembrane region" description="Helical" evidence="6">
    <location>
        <begin position="133"/>
        <end position="151"/>
    </location>
</feature>
<keyword evidence="3 6" id="KW-0812">Transmembrane</keyword>
<keyword evidence="5 6" id="KW-0472">Membrane</keyword>
<evidence type="ECO:0000313" key="10">
    <source>
        <dbReference type="Proteomes" id="UP000037460"/>
    </source>
</evidence>
<dbReference type="InterPro" id="IPR037185">
    <property type="entry name" value="EmrE-like"/>
</dbReference>
<dbReference type="GO" id="GO:0005886">
    <property type="term" value="C:plasma membrane"/>
    <property type="evidence" value="ECO:0007669"/>
    <property type="project" value="UniProtKB-SubCell"/>
</dbReference>
<protein>
    <recommendedName>
        <fullName evidence="8">EamA domain-containing protein</fullName>
    </recommendedName>
</protein>
<dbReference type="Pfam" id="PF00892">
    <property type="entry name" value="EamA"/>
    <property type="match status" value="1"/>
</dbReference>
<dbReference type="AlphaFoldDB" id="A0A0M0K064"/>
<evidence type="ECO:0000256" key="5">
    <source>
        <dbReference type="ARBA" id="ARBA00023136"/>
    </source>
</evidence>
<comment type="subcellular location">
    <subcellularLocation>
        <location evidence="1">Cell membrane</location>
        <topology evidence="1">Multi-pass membrane protein</topology>
    </subcellularLocation>
</comment>
<organism evidence="9 10">
    <name type="scientific">Chrysochromulina tobinii</name>
    <dbReference type="NCBI Taxonomy" id="1460289"/>
    <lineage>
        <taxon>Eukaryota</taxon>
        <taxon>Haptista</taxon>
        <taxon>Haptophyta</taxon>
        <taxon>Prymnesiophyceae</taxon>
        <taxon>Prymnesiales</taxon>
        <taxon>Chrysochromulinaceae</taxon>
        <taxon>Chrysochromulina</taxon>
    </lineage>
</organism>
<dbReference type="InterPro" id="IPR000620">
    <property type="entry name" value="EamA_dom"/>
</dbReference>
<evidence type="ECO:0000256" key="4">
    <source>
        <dbReference type="ARBA" id="ARBA00022989"/>
    </source>
</evidence>
<evidence type="ECO:0000256" key="2">
    <source>
        <dbReference type="ARBA" id="ARBA00022475"/>
    </source>
</evidence>
<feature type="transmembrane region" description="Helical" evidence="6">
    <location>
        <begin position="289"/>
        <end position="307"/>
    </location>
</feature>
<comment type="caution">
    <text evidence="9">The sequence shown here is derived from an EMBL/GenBank/DDBJ whole genome shotgun (WGS) entry which is preliminary data.</text>
</comment>
<reference evidence="10" key="1">
    <citation type="journal article" date="2015" name="PLoS Genet.">
        <title>Genome Sequence and Transcriptome Analyses of Chrysochromulina tobin: Metabolic Tools for Enhanced Algal Fitness in the Prominent Order Prymnesiales (Haptophyceae).</title>
        <authorList>
            <person name="Hovde B.T."/>
            <person name="Deodato C.R."/>
            <person name="Hunsperger H.M."/>
            <person name="Ryken S.A."/>
            <person name="Yost W."/>
            <person name="Jha R.K."/>
            <person name="Patterson J."/>
            <person name="Monnat R.J. Jr."/>
            <person name="Barlow S.B."/>
            <person name="Starkenburg S.R."/>
            <person name="Cattolico R.A."/>
        </authorList>
    </citation>
    <scope>NUCLEOTIDE SEQUENCE</scope>
    <source>
        <strain evidence="10">CCMP291</strain>
    </source>
</reference>
<dbReference type="Proteomes" id="UP000037460">
    <property type="component" value="Unassembled WGS sequence"/>
</dbReference>
<feature type="transmembrane region" description="Helical" evidence="6">
    <location>
        <begin position="217"/>
        <end position="237"/>
    </location>
</feature>
<keyword evidence="4 6" id="KW-1133">Transmembrane helix</keyword>